<comment type="caution">
    <text evidence="6">The sequence shown here is derived from an EMBL/GenBank/DDBJ whole genome shotgun (WGS) entry which is preliminary data.</text>
</comment>
<dbReference type="PANTHER" id="PTHR31845:SF32">
    <property type="entry name" value="MISCELLANEOUS ZN(II)2CYS6 TRANSCRIPTION FACTOR (EUROFUNG)-RELATED"/>
    <property type="match status" value="1"/>
</dbReference>
<sequence length="408" mass="46374">MFPFVHIRDDMRASELRLEKPFLWFVIMCLTTTNVAEQFAMDNTIWHIISKRIVTQHLASLDLLLRVICYGSWSHYFKSDKPFMTMLSQLVVSLAFEMGLHHDPPGAIQCIRSNRIITRDASSQTQRTLEERRAILGVFHLASAKLQALSCTPYMVDCLRIVAESGESDWDYVLTTQVKFQIITNQPICSTMDQPLKKKGGAQNHHRPSSWHTCYNRSMKYGKACHPNLNHTPQTVATQSQRLQDLDSLLNCAASWLVAWLEMPVVDWLGITVDTFAQFTHCIIVLFKLTILNEPGWDAEEVRRRIDVFATLDRCCEIVESVPTAVGMIDIEGGSRRGLFFKTSHLSRAIKALIMAEMTPDALASTTDTVQTPPHSDATKEYNRFRGVDFEQELLIHDDAMLNLSGEP</sequence>
<dbReference type="PANTHER" id="PTHR31845">
    <property type="entry name" value="FINGER DOMAIN PROTEIN, PUTATIVE-RELATED"/>
    <property type="match status" value="1"/>
</dbReference>
<dbReference type="Proteomes" id="UP001391051">
    <property type="component" value="Unassembled WGS sequence"/>
</dbReference>
<keyword evidence="3" id="KW-0238">DNA-binding</keyword>
<dbReference type="EMBL" id="JAQQWE010000003">
    <property type="protein sequence ID" value="KAK7959619.1"/>
    <property type="molecule type" value="Genomic_DNA"/>
</dbReference>
<keyword evidence="2" id="KW-0805">Transcription regulation</keyword>
<reference evidence="6 7" key="1">
    <citation type="submission" date="2023-01" db="EMBL/GenBank/DDBJ databases">
        <title>Analysis of 21 Apiospora genomes using comparative genomics revels a genus with tremendous synthesis potential of carbohydrate active enzymes and secondary metabolites.</title>
        <authorList>
            <person name="Sorensen T."/>
        </authorList>
    </citation>
    <scope>NUCLEOTIDE SEQUENCE [LARGE SCALE GENOMIC DNA]</scope>
    <source>
        <strain evidence="6 7">CBS 24483</strain>
    </source>
</reference>
<organism evidence="6 7">
    <name type="scientific">Apiospora aurea</name>
    <dbReference type="NCBI Taxonomy" id="335848"/>
    <lineage>
        <taxon>Eukaryota</taxon>
        <taxon>Fungi</taxon>
        <taxon>Dikarya</taxon>
        <taxon>Ascomycota</taxon>
        <taxon>Pezizomycotina</taxon>
        <taxon>Sordariomycetes</taxon>
        <taxon>Xylariomycetidae</taxon>
        <taxon>Amphisphaeriales</taxon>
        <taxon>Apiosporaceae</taxon>
        <taxon>Apiospora</taxon>
    </lineage>
</organism>
<gene>
    <name evidence="6" type="ORF">PG986_004473</name>
</gene>
<evidence type="ECO:0000256" key="2">
    <source>
        <dbReference type="ARBA" id="ARBA00023015"/>
    </source>
</evidence>
<proteinExistence type="predicted"/>
<dbReference type="GeneID" id="92073757"/>
<evidence type="ECO:0000313" key="6">
    <source>
        <dbReference type="EMBL" id="KAK7959619.1"/>
    </source>
</evidence>
<comment type="subcellular location">
    <subcellularLocation>
        <location evidence="1">Nucleus</location>
    </subcellularLocation>
</comment>
<keyword evidence="4" id="KW-0804">Transcription</keyword>
<protein>
    <submittedName>
        <fullName evidence="6">Uncharacterized protein</fullName>
    </submittedName>
</protein>
<dbReference type="InterPro" id="IPR051089">
    <property type="entry name" value="prtT"/>
</dbReference>
<evidence type="ECO:0000256" key="3">
    <source>
        <dbReference type="ARBA" id="ARBA00023125"/>
    </source>
</evidence>
<name>A0ABR1QPB1_9PEZI</name>
<accession>A0ABR1QPB1</accession>
<keyword evidence="7" id="KW-1185">Reference proteome</keyword>
<evidence type="ECO:0000256" key="4">
    <source>
        <dbReference type="ARBA" id="ARBA00023163"/>
    </source>
</evidence>
<evidence type="ECO:0000256" key="1">
    <source>
        <dbReference type="ARBA" id="ARBA00004123"/>
    </source>
</evidence>
<evidence type="ECO:0000313" key="7">
    <source>
        <dbReference type="Proteomes" id="UP001391051"/>
    </source>
</evidence>
<keyword evidence="5" id="KW-0539">Nucleus</keyword>
<evidence type="ECO:0000256" key="5">
    <source>
        <dbReference type="ARBA" id="ARBA00023242"/>
    </source>
</evidence>
<dbReference type="RefSeq" id="XP_066703322.1">
    <property type="nucleotide sequence ID" value="XM_066840695.1"/>
</dbReference>